<evidence type="ECO:0000313" key="3">
    <source>
        <dbReference type="Proteomes" id="UP000037315"/>
    </source>
</evidence>
<comment type="caution">
    <text evidence="2">The sequence shown here is derived from an EMBL/GenBank/DDBJ whole genome shotgun (WGS) entry which is preliminary data.</text>
</comment>
<protein>
    <submittedName>
        <fullName evidence="2">Membrane protein</fullName>
    </submittedName>
</protein>
<feature type="transmembrane region" description="Helical" evidence="1">
    <location>
        <begin position="67"/>
        <end position="88"/>
    </location>
</feature>
<name>A0A0J8VL37_9ENTR</name>
<keyword evidence="1" id="KW-0472">Membrane</keyword>
<organism evidence="2 3">
    <name type="scientific">Franconibacter pulveris</name>
    <dbReference type="NCBI Taxonomy" id="435910"/>
    <lineage>
        <taxon>Bacteria</taxon>
        <taxon>Pseudomonadati</taxon>
        <taxon>Pseudomonadota</taxon>
        <taxon>Gammaproteobacteria</taxon>
        <taxon>Enterobacterales</taxon>
        <taxon>Enterobacteriaceae</taxon>
        <taxon>Franconibacter</taxon>
    </lineage>
</organism>
<dbReference type="Proteomes" id="UP000037315">
    <property type="component" value="Unassembled WGS sequence"/>
</dbReference>
<keyword evidence="1" id="KW-1133">Transmembrane helix</keyword>
<dbReference type="EMBL" id="LFEJ01000018">
    <property type="protein sequence ID" value="KMV33906.1"/>
    <property type="molecule type" value="Genomic_DNA"/>
</dbReference>
<proteinExistence type="predicted"/>
<feature type="transmembrane region" description="Helical" evidence="1">
    <location>
        <begin position="169"/>
        <end position="188"/>
    </location>
</feature>
<evidence type="ECO:0000256" key="1">
    <source>
        <dbReference type="SAM" id="Phobius"/>
    </source>
</evidence>
<dbReference type="OrthoDB" id="5678552at2"/>
<accession>A0A0J8VL37</accession>
<keyword evidence="3" id="KW-1185">Reference proteome</keyword>
<dbReference type="AlphaFoldDB" id="A0A0J8VL37"/>
<keyword evidence="1" id="KW-0812">Transmembrane</keyword>
<gene>
    <name evidence="2" type="ORF">ACH50_14460</name>
</gene>
<feature type="transmembrane region" description="Helical" evidence="1">
    <location>
        <begin position="43"/>
        <end position="61"/>
    </location>
</feature>
<dbReference type="PATRIC" id="fig|1656095.3.peg.794"/>
<evidence type="ECO:0000313" key="2">
    <source>
        <dbReference type="EMBL" id="KMV33906.1"/>
    </source>
</evidence>
<reference evidence="2 3" key="1">
    <citation type="submission" date="2015-06" db="EMBL/GenBank/DDBJ databases">
        <title>Genome sequencing of Cronobacter sp. strain DJ34 isolated from petroleum contaminated sludge of Duliajan Oil Fields, Assam, India.</title>
        <authorList>
            <person name="Pal S."/>
            <person name="Banerjee T.D."/>
            <person name="Roy A."/>
            <person name="Sar P."/>
            <person name="Kazy S.K."/>
        </authorList>
    </citation>
    <scope>NUCLEOTIDE SEQUENCE [LARGE SCALE GENOMIC DNA]</scope>
    <source>
        <strain evidence="2 3">DJ34</strain>
    </source>
</reference>
<sequence>MTNLPYDYFLSADDKLVEFLERQGEECIKEIEQSNAINRENGYKLLGILIVGIGSSFLLLTQNKQPYFMTLGLGVFILYWAACAIYVVSGVLSVQVRALLNSAPADLYPQLYKSFGPEHYDELSGRGFNADRTPIAVIRRVRLANLHNTAEELCVVNERIRTRLDRARIATILTPVCALAISTVSYLFS</sequence>